<name>A0A6A5VQU8_9PLEO</name>
<proteinExistence type="predicted"/>
<evidence type="ECO:0000313" key="1">
    <source>
        <dbReference type="EMBL" id="KAF1977266.1"/>
    </source>
</evidence>
<sequence length="125" mass="13939">MEFVGAVASVTTLVAVAKEVTELNIKLISGLQAAPKQFVQLQNHTCLVLLGLQSLNDITDKAGLETFLSEQELWIFYQALQTAKHDVLAIHADCTTMCRTLAPSRRRLRWTLLEEGKAEECLQQL</sequence>
<dbReference type="AlphaFoldDB" id="A0A6A5VQU8"/>
<organism evidence="1 2">
    <name type="scientific">Bimuria novae-zelandiae CBS 107.79</name>
    <dbReference type="NCBI Taxonomy" id="1447943"/>
    <lineage>
        <taxon>Eukaryota</taxon>
        <taxon>Fungi</taxon>
        <taxon>Dikarya</taxon>
        <taxon>Ascomycota</taxon>
        <taxon>Pezizomycotina</taxon>
        <taxon>Dothideomycetes</taxon>
        <taxon>Pleosporomycetidae</taxon>
        <taxon>Pleosporales</taxon>
        <taxon>Massarineae</taxon>
        <taxon>Didymosphaeriaceae</taxon>
        <taxon>Bimuria</taxon>
    </lineage>
</organism>
<reference evidence="1" key="1">
    <citation type="journal article" date="2020" name="Stud. Mycol.">
        <title>101 Dothideomycetes genomes: a test case for predicting lifestyles and emergence of pathogens.</title>
        <authorList>
            <person name="Haridas S."/>
            <person name="Albert R."/>
            <person name="Binder M."/>
            <person name="Bloem J."/>
            <person name="Labutti K."/>
            <person name="Salamov A."/>
            <person name="Andreopoulos B."/>
            <person name="Baker S."/>
            <person name="Barry K."/>
            <person name="Bills G."/>
            <person name="Bluhm B."/>
            <person name="Cannon C."/>
            <person name="Castanera R."/>
            <person name="Culley D."/>
            <person name="Daum C."/>
            <person name="Ezra D."/>
            <person name="Gonzalez J."/>
            <person name="Henrissat B."/>
            <person name="Kuo A."/>
            <person name="Liang C."/>
            <person name="Lipzen A."/>
            <person name="Lutzoni F."/>
            <person name="Magnuson J."/>
            <person name="Mondo S."/>
            <person name="Nolan M."/>
            <person name="Ohm R."/>
            <person name="Pangilinan J."/>
            <person name="Park H.-J."/>
            <person name="Ramirez L."/>
            <person name="Alfaro M."/>
            <person name="Sun H."/>
            <person name="Tritt A."/>
            <person name="Yoshinaga Y."/>
            <person name="Zwiers L.-H."/>
            <person name="Turgeon B."/>
            <person name="Goodwin S."/>
            <person name="Spatafora J."/>
            <person name="Crous P."/>
            <person name="Grigoriev I."/>
        </authorList>
    </citation>
    <scope>NUCLEOTIDE SEQUENCE</scope>
    <source>
        <strain evidence="1">CBS 107.79</strain>
    </source>
</reference>
<accession>A0A6A5VQU8</accession>
<gene>
    <name evidence="1" type="ORF">BU23DRAFT_323820</name>
</gene>
<dbReference type="OrthoDB" id="10461674at2759"/>
<dbReference type="EMBL" id="ML976664">
    <property type="protein sequence ID" value="KAF1977266.1"/>
    <property type="molecule type" value="Genomic_DNA"/>
</dbReference>
<protein>
    <submittedName>
        <fullName evidence="1">Uncharacterized protein</fullName>
    </submittedName>
</protein>
<dbReference type="Proteomes" id="UP000800036">
    <property type="component" value="Unassembled WGS sequence"/>
</dbReference>
<evidence type="ECO:0000313" key="2">
    <source>
        <dbReference type="Proteomes" id="UP000800036"/>
    </source>
</evidence>
<keyword evidence="2" id="KW-1185">Reference proteome</keyword>